<dbReference type="PANTHER" id="PTHR31630:SF6">
    <property type="entry name" value="PHYTANOYL-COA DIOXYGENASE-RELATED"/>
    <property type="match status" value="1"/>
</dbReference>
<proteinExistence type="predicted"/>
<dbReference type="PANTHER" id="PTHR31630">
    <property type="entry name" value="PHYTANOYL-COA DIOXYGENASE-RELATED-RELATED"/>
    <property type="match status" value="1"/>
</dbReference>
<organism evidence="1 2">
    <name type="scientific">Talaromyces islandicus</name>
    <name type="common">Penicillium islandicum</name>
    <dbReference type="NCBI Taxonomy" id="28573"/>
    <lineage>
        <taxon>Eukaryota</taxon>
        <taxon>Fungi</taxon>
        <taxon>Dikarya</taxon>
        <taxon>Ascomycota</taxon>
        <taxon>Pezizomycotina</taxon>
        <taxon>Eurotiomycetes</taxon>
        <taxon>Eurotiomycetidae</taxon>
        <taxon>Eurotiales</taxon>
        <taxon>Trichocomaceae</taxon>
        <taxon>Talaromyces</taxon>
        <taxon>Talaromyces sect. Islandici</taxon>
    </lineage>
</organism>
<evidence type="ECO:0000313" key="2">
    <source>
        <dbReference type="Proteomes" id="UP000054383"/>
    </source>
</evidence>
<dbReference type="InterPro" id="IPR008775">
    <property type="entry name" value="Phytyl_CoA_dOase-like"/>
</dbReference>
<reference evidence="1 2" key="1">
    <citation type="submission" date="2015-04" db="EMBL/GenBank/DDBJ databases">
        <authorList>
            <person name="Syromyatnikov M.Y."/>
            <person name="Popov V.N."/>
        </authorList>
    </citation>
    <scope>NUCLEOTIDE SEQUENCE [LARGE SCALE GENOMIC DNA]</scope>
    <source>
        <strain evidence="1">WF-38-12</strain>
    </source>
</reference>
<sequence length="345" mass="39589">MAPSRIDAEFTTATASKSQLQNNNDQKTQYGDWRDDFFRDGYVVIKGVLPKERARQYQSEALTWLESFGIGFDRNDKTTWKKENVPQSFKGGMYLHFSAAHEKYVWDVRCEPRVIEPFSKLWGTDELVVSFDTVNITLPQSVVGSYDSKPWPHVDQAPERRGLRCVQGIVNLSESGPKDGGLVVMKGSSSLFEQFFDENPVTGPTPWRTAKHKDFHPFHDKDLDWYRAHGCELVKVCAEPGDLILWDSRQMHWAQFGESDLIRTIVYATYTPAAWMSEENHALKKNLFENHETTTHWPHTNLFTHGKAVITVDGEEVPDPLERDEPITKPERSEKLLKLAGAIRY</sequence>
<keyword evidence="2" id="KW-1185">Reference proteome</keyword>
<accession>A0A0U1LJZ3</accession>
<name>A0A0U1LJZ3_TALIS</name>
<dbReference type="Pfam" id="PF05721">
    <property type="entry name" value="PhyH"/>
    <property type="match status" value="1"/>
</dbReference>
<dbReference type="Proteomes" id="UP000054383">
    <property type="component" value="Unassembled WGS sequence"/>
</dbReference>
<dbReference type="OMA" id="HTNLFTH"/>
<dbReference type="AlphaFoldDB" id="A0A0U1LJZ3"/>
<dbReference type="EMBL" id="CVMT01000001">
    <property type="protein sequence ID" value="CRG83092.1"/>
    <property type="molecule type" value="Genomic_DNA"/>
</dbReference>
<dbReference type="OrthoDB" id="445007at2759"/>
<dbReference type="Gene3D" id="2.60.120.620">
    <property type="entry name" value="q2cbj1_9rhob like domain"/>
    <property type="match status" value="1"/>
</dbReference>
<gene>
    <name evidence="1" type="ORF">PISL3812_00440</name>
</gene>
<protein>
    <recommendedName>
        <fullName evidence="3">Phytanoyl-CoA dioxygenase</fullName>
    </recommendedName>
</protein>
<dbReference type="SUPFAM" id="SSF51197">
    <property type="entry name" value="Clavaminate synthase-like"/>
    <property type="match status" value="1"/>
</dbReference>
<evidence type="ECO:0008006" key="3">
    <source>
        <dbReference type="Google" id="ProtNLM"/>
    </source>
</evidence>
<evidence type="ECO:0000313" key="1">
    <source>
        <dbReference type="EMBL" id="CRG83092.1"/>
    </source>
</evidence>